<dbReference type="Proteomes" id="UP001202827">
    <property type="component" value="Unassembled WGS sequence"/>
</dbReference>
<accession>A0ABT0INF5</accession>
<keyword evidence="2" id="KW-0732">Signal</keyword>
<reference evidence="4 5" key="1">
    <citation type="submission" date="2022-04" db="EMBL/GenBank/DDBJ databases">
        <title>Rhizobium coralii sp. nov., isolated from coral Turbinaria peltata.</title>
        <authorList>
            <person name="Sun H."/>
        </authorList>
    </citation>
    <scope>NUCLEOTIDE SEQUENCE [LARGE SCALE GENOMIC DNA]</scope>
    <source>
        <strain evidence="4 5">NTR19</strain>
    </source>
</reference>
<evidence type="ECO:0000313" key="5">
    <source>
        <dbReference type="Proteomes" id="UP001202827"/>
    </source>
</evidence>
<proteinExistence type="predicted"/>
<dbReference type="SUPFAM" id="SSF158634">
    <property type="entry name" value="RPA2825-like"/>
    <property type="match status" value="1"/>
</dbReference>
<evidence type="ECO:0000256" key="1">
    <source>
        <dbReference type="SAM" id="MobiDB-lite"/>
    </source>
</evidence>
<feature type="signal peptide" evidence="2">
    <location>
        <begin position="1"/>
        <end position="18"/>
    </location>
</feature>
<evidence type="ECO:0000256" key="2">
    <source>
        <dbReference type="SAM" id="SignalP"/>
    </source>
</evidence>
<gene>
    <name evidence="4" type="ORF">M0654_05270</name>
</gene>
<feature type="region of interest" description="Disordered" evidence="1">
    <location>
        <begin position="14"/>
        <end position="73"/>
    </location>
</feature>
<dbReference type="EMBL" id="JALPRY010000007">
    <property type="protein sequence ID" value="MCK8779392.1"/>
    <property type="molecule type" value="Genomic_DNA"/>
</dbReference>
<feature type="domain" description="DUF3597" evidence="3">
    <location>
        <begin position="46"/>
        <end position="154"/>
    </location>
</feature>
<name>A0ABT0INF5_9HYPH</name>
<protein>
    <submittedName>
        <fullName evidence="4">DUF3597 domain-containing protein</fullName>
    </submittedName>
</protein>
<dbReference type="Pfam" id="PF12200">
    <property type="entry name" value="DUF3597"/>
    <property type="match status" value="1"/>
</dbReference>
<dbReference type="InterPro" id="IPR022016">
    <property type="entry name" value="DUF3597"/>
</dbReference>
<organism evidence="4 5">
    <name type="scientific">Neorhizobium turbinariae</name>
    <dbReference type="NCBI Taxonomy" id="2937795"/>
    <lineage>
        <taxon>Bacteria</taxon>
        <taxon>Pseudomonadati</taxon>
        <taxon>Pseudomonadota</taxon>
        <taxon>Alphaproteobacteria</taxon>
        <taxon>Hyphomicrobiales</taxon>
        <taxon>Rhizobiaceae</taxon>
        <taxon>Rhizobium/Agrobacterium group</taxon>
        <taxon>Neorhizobium</taxon>
    </lineage>
</organism>
<evidence type="ECO:0000259" key="3">
    <source>
        <dbReference type="Pfam" id="PF12200"/>
    </source>
</evidence>
<dbReference type="RefSeq" id="WP_248682125.1">
    <property type="nucleotide sequence ID" value="NZ_JALPRY010000007.1"/>
</dbReference>
<feature type="chain" id="PRO_5047528981" evidence="2">
    <location>
        <begin position="19"/>
        <end position="159"/>
    </location>
</feature>
<comment type="caution">
    <text evidence="4">The sequence shown here is derived from an EMBL/GenBank/DDBJ whole genome shotgun (WGS) entry which is preliminary data.</text>
</comment>
<keyword evidence="5" id="KW-1185">Reference proteome</keyword>
<sequence>MSIFSKIKSAIFGSPAQAAPAAAPTTSTTAPTQAATASPAAPSAASAAPAPASSAAPSSASSSPAQPAGSTPAQNVDVAAILDEAVKKNGQKLDWRRSIVDLMKALGMDASLTERKELADELGYTGDKNDSATMNMWLHKALLKKLSDNGGKVPADLLD</sequence>
<evidence type="ECO:0000313" key="4">
    <source>
        <dbReference type="EMBL" id="MCK8779392.1"/>
    </source>
</evidence>